<organism evidence="8 9">
    <name type="scientific">Shiella aurantiaca</name>
    <dbReference type="NCBI Taxonomy" id="3058365"/>
    <lineage>
        <taxon>Bacteria</taxon>
        <taxon>Pseudomonadati</taxon>
        <taxon>Bacteroidota</taxon>
        <taxon>Cytophagia</taxon>
        <taxon>Cytophagales</taxon>
        <taxon>Shiellaceae</taxon>
        <taxon>Shiella</taxon>
    </lineage>
</organism>
<dbReference type="InterPro" id="IPR051542">
    <property type="entry name" value="Hydrogenase_cytochrome"/>
</dbReference>
<sequence>MENRSYSAVFRVLHWAIGICMLLLLLTIFLRLTWMNRTHMAEVIQQSLDANNVSLEAKEVGKIARNIREPMWQWHIYLGYVLVGLFSLRFLMHPFGKMLIQNPFKAGISRKVRFQYAMYVIFYVLVVVSLSTGLLIEHGPRSIHELMEEIHVLSIYYLLAFIVLHLGGVLLAEFTTHKGLISRVISGEPDKKP</sequence>
<evidence type="ECO:0000256" key="6">
    <source>
        <dbReference type="SAM" id="Phobius"/>
    </source>
</evidence>
<dbReference type="RefSeq" id="WP_320004538.1">
    <property type="nucleotide sequence ID" value="NZ_JAUHJS010000005.1"/>
</dbReference>
<feature type="transmembrane region" description="Helical" evidence="6">
    <location>
        <begin position="74"/>
        <end position="95"/>
    </location>
</feature>
<name>A0ABT8F6A3_9BACT</name>
<evidence type="ECO:0000256" key="1">
    <source>
        <dbReference type="ARBA" id="ARBA00004651"/>
    </source>
</evidence>
<keyword evidence="5 6" id="KW-0472">Membrane</keyword>
<evidence type="ECO:0000256" key="3">
    <source>
        <dbReference type="ARBA" id="ARBA00022692"/>
    </source>
</evidence>
<dbReference type="InterPro" id="IPR011577">
    <property type="entry name" value="Cyt_b561_bac/Ni-Hgenase"/>
</dbReference>
<comment type="subcellular location">
    <subcellularLocation>
        <location evidence="1">Cell membrane</location>
        <topology evidence="1">Multi-pass membrane protein</topology>
    </subcellularLocation>
</comment>
<reference evidence="8" key="1">
    <citation type="submission" date="2023-06" db="EMBL/GenBank/DDBJ databases">
        <title>Cytophagales bacterium Strain LB-30, isolated from soil.</title>
        <authorList>
            <person name="Liu B."/>
        </authorList>
    </citation>
    <scope>NUCLEOTIDE SEQUENCE</scope>
    <source>
        <strain evidence="8">LB-30</strain>
    </source>
</reference>
<dbReference type="InterPro" id="IPR016174">
    <property type="entry name" value="Di-haem_cyt_TM"/>
</dbReference>
<keyword evidence="3 6" id="KW-0812">Transmembrane</keyword>
<accession>A0ABT8F6A3</accession>
<keyword evidence="9" id="KW-1185">Reference proteome</keyword>
<comment type="caution">
    <text evidence="8">The sequence shown here is derived from an EMBL/GenBank/DDBJ whole genome shotgun (WGS) entry which is preliminary data.</text>
</comment>
<feature type="domain" description="Cytochrome b561 bacterial/Ni-hydrogenase" evidence="7">
    <location>
        <begin position="6"/>
        <end position="187"/>
    </location>
</feature>
<feature type="transmembrane region" description="Helical" evidence="6">
    <location>
        <begin position="12"/>
        <end position="34"/>
    </location>
</feature>
<dbReference type="Gene3D" id="1.20.950.20">
    <property type="entry name" value="Transmembrane di-heme cytochromes, Chain C"/>
    <property type="match status" value="1"/>
</dbReference>
<keyword evidence="2" id="KW-1003">Cell membrane</keyword>
<dbReference type="SUPFAM" id="SSF81342">
    <property type="entry name" value="Transmembrane di-heme cytochromes"/>
    <property type="match status" value="1"/>
</dbReference>
<evidence type="ECO:0000256" key="5">
    <source>
        <dbReference type="ARBA" id="ARBA00023136"/>
    </source>
</evidence>
<gene>
    <name evidence="8" type="ORF">QWY31_10855</name>
</gene>
<proteinExistence type="predicted"/>
<dbReference type="EMBL" id="JAUHJS010000005">
    <property type="protein sequence ID" value="MDN4166003.1"/>
    <property type="molecule type" value="Genomic_DNA"/>
</dbReference>
<evidence type="ECO:0000259" key="7">
    <source>
        <dbReference type="Pfam" id="PF01292"/>
    </source>
</evidence>
<evidence type="ECO:0000313" key="9">
    <source>
        <dbReference type="Proteomes" id="UP001168552"/>
    </source>
</evidence>
<dbReference type="Pfam" id="PF01292">
    <property type="entry name" value="Ni_hydr_CYTB"/>
    <property type="match status" value="1"/>
</dbReference>
<dbReference type="PANTHER" id="PTHR30485:SF0">
    <property type="entry name" value="NI_FE-HYDROGENASE 1 B-TYPE CYTOCHROME SUBUNIT-RELATED"/>
    <property type="match status" value="1"/>
</dbReference>
<evidence type="ECO:0000256" key="4">
    <source>
        <dbReference type="ARBA" id="ARBA00022989"/>
    </source>
</evidence>
<evidence type="ECO:0000256" key="2">
    <source>
        <dbReference type="ARBA" id="ARBA00022475"/>
    </source>
</evidence>
<protein>
    <submittedName>
        <fullName evidence="8">Cytochrome b/b6 domain-containing protein</fullName>
    </submittedName>
</protein>
<keyword evidence="4 6" id="KW-1133">Transmembrane helix</keyword>
<dbReference type="Proteomes" id="UP001168552">
    <property type="component" value="Unassembled WGS sequence"/>
</dbReference>
<evidence type="ECO:0000313" key="8">
    <source>
        <dbReference type="EMBL" id="MDN4166003.1"/>
    </source>
</evidence>
<feature type="transmembrane region" description="Helical" evidence="6">
    <location>
        <begin position="155"/>
        <end position="174"/>
    </location>
</feature>
<feature type="transmembrane region" description="Helical" evidence="6">
    <location>
        <begin position="116"/>
        <end position="135"/>
    </location>
</feature>
<dbReference type="PANTHER" id="PTHR30485">
    <property type="entry name" value="NI/FE-HYDROGENASE 1 B-TYPE CYTOCHROME SUBUNIT"/>
    <property type="match status" value="1"/>
</dbReference>